<evidence type="ECO:0008006" key="3">
    <source>
        <dbReference type="Google" id="ProtNLM"/>
    </source>
</evidence>
<gene>
    <name evidence="1" type="ORF">WS67_12205</name>
</gene>
<organism evidence="1 2">
    <name type="scientific">Burkholderia singularis</name>
    <dbReference type="NCBI Taxonomy" id="1503053"/>
    <lineage>
        <taxon>Bacteria</taxon>
        <taxon>Pseudomonadati</taxon>
        <taxon>Pseudomonadota</taxon>
        <taxon>Betaproteobacteria</taxon>
        <taxon>Burkholderiales</taxon>
        <taxon>Burkholderiaceae</taxon>
        <taxon>Burkholderia</taxon>
        <taxon>pseudomallei group</taxon>
    </lineage>
</organism>
<reference evidence="1 2" key="1">
    <citation type="submission" date="2015-11" db="EMBL/GenBank/DDBJ databases">
        <title>Expanding the genomic diversity of Burkholderia species for the development of highly accurate diagnostics.</title>
        <authorList>
            <person name="Sahl J."/>
            <person name="Keim P."/>
            <person name="Wagner D."/>
        </authorList>
    </citation>
    <scope>NUCLEOTIDE SEQUENCE [LARGE SCALE GENOMIC DNA]</scope>
    <source>
        <strain evidence="1 2">TSV85</strain>
    </source>
</reference>
<dbReference type="EMBL" id="LOWA01000031">
    <property type="protein sequence ID" value="KVE27257.1"/>
    <property type="molecule type" value="Genomic_DNA"/>
</dbReference>
<accession>A0A103E2R3</accession>
<protein>
    <recommendedName>
        <fullName evidence="3">Phage protein</fullName>
    </recommendedName>
</protein>
<evidence type="ECO:0000313" key="2">
    <source>
        <dbReference type="Proteomes" id="UP000062788"/>
    </source>
</evidence>
<proteinExistence type="predicted"/>
<dbReference type="RefSeq" id="WP_125910451.1">
    <property type="nucleotide sequence ID" value="NZ_LOWA01000031.1"/>
</dbReference>
<comment type="caution">
    <text evidence="1">The sequence shown here is derived from an EMBL/GenBank/DDBJ whole genome shotgun (WGS) entry which is preliminary data.</text>
</comment>
<name>A0A103E2R3_9BURK</name>
<dbReference type="AlphaFoldDB" id="A0A103E2R3"/>
<sequence length="188" mass="19278">MDPMTLAIGGAALSGVGALSSGIGQGNQYSQQASALDRNAALSDQQAQQTYAQNVNRETVQRRQAGQQLGAQRAAIAESGFNPSEGSALDTQVQSARNAELDALQLRYQGILQGQSLEDQAQQQRYQARTARASSRNGLFAGGLSAAASVLGGLSSYAKLGGVGGIGSSLKTFGKTAAGNPILFSMPS</sequence>
<evidence type="ECO:0000313" key="1">
    <source>
        <dbReference type="EMBL" id="KVE27257.1"/>
    </source>
</evidence>
<dbReference type="OrthoDB" id="8695161at2"/>
<dbReference type="Proteomes" id="UP000062788">
    <property type="component" value="Unassembled WGS sequence"/>
</dbReference>
<keyword evidence="2" id="KW-1185">Reference proteome</keyword>